<evidence type="ECO:0000256" key="2">
    <source>
        <dbReference type="SAM" id="Phobius"/>
    </source>
</evidence>
<feature type="region of interest" description="Disordered" evidence="1">
    <location>
        <begin position="159"/>
        <end position="179"/>
    </location>
</feature>
<gene>
    <name evidence="3" type="ORF">ACFQZ6_00745</name>
</gene>
<proteinExistence type="predicted"/>
<evidence type="ECO:0000256" key="1">
    <source>
        <dbReference type="SAM" id="MobiDB-lite"/>
    </source>
</evidence>
<keyword evidence="2" id="KW-1133">Transmembrane helix</keyword>
<protein>
    <submittedName>
        <fullName evidence="3">Uncharacterized protein</fullName>
    </submittedName>
</protein>
<accession>A0ABW2VZU0</accession>
<comment type="caution">
    <text evidence="3">The sequence shown here is derived from an EMBL/GenBank/DDBJ whole genome shotgun (WGS) entry which is preliminary data.</text>
</comment>
<evidence type="ECO:0000313" key="4">
    <source>
        <dbReference type="Proteomes" id="UP001597023"/>
    </source>
</evidence>
<organism evidence="3 4">
    <name type="scientific">Streptomyces flavalbus</name>
    <dbReference type="NCBI Taxonomy" id="2665155"/>
    <lineage>
        <taxon>Bacteria</taxon>
        <taxon>Bacillati</taxon>
        <taxon>Actinomycetota</taxon>
        <taxon>Actinomycetes</taxon>
        <taxon>Kitasatosporales</taxon>
        <taxon>Streptomycetaceae</taxon>
        <taxon>Streptomyces</taxon>
    </lineage>
</organism>
<keyword evidence="4" id="KW-1185">Reference proteome</keyword>
<dbReference type="EMBL" id="JBHTEB010000001">
    <property type="protein sequence ID" value="MFD0312782.1"/>
    <property type="molecule type" value="Genomic_DNA"/>
</dbReference>
<dbReference type="RefSeq" id="WP_381604366.1">
    <property type="nucleotide sequence ID" value="NZ_JBHTEB010000001.1"/>
</dbReference>
<sequence>MICPHCEQSLLRRERPGNVCGKCGRRYALDPKTNPMKLNDLRVRRVAAKVTQDGQVPCTVGQLWYALSRRSLRDTQVDLGCAGALTVAGLIVTFVGLATAAVVAVVGGLLLAGALGFVAAEVMGVGRGRPRLDRDSFRTGPMADWRHVYGALPPGVLDDGRYPSPPAGQPESAGADTPGGPLLVCPDRSVAVFLDAMGLPARYGLTLVAAPDTLVSRTPAPVLVLHDADARGLGLVHRVRAARPGRPVFDLGLPLDAVYGKANAVPVRGEPPTASAMEPLERSGEFGADQLRWLRQGWGFPLVAVAPAKLLDAVTRAVERVGALTDPERRRAASVGFLTWPDGGTT</sequence>
<evidence type="ECO:0000313" key="3">
    <source>
        <dbReference type="EMBL" id="MFD0312782.1"/>
    </source>
</evidence>
<feature type="transmembrane region" description="Helical" evidence="2">
    <location>
        <begin position="101"/>
        <end position="124"/>
    </location>
</feature>
<keyword evidence="2" id="KW-0472">Membrane</keyword>
<dbReference type="Proteomes" id="UP001597023">
    <property type="component" value="Unassembled WGS sequence"/>
</dbReference>
<keyword evidence="2" id="KW-0812">Transmembrane</keyword>
<feature type="transmembrane region" description="Helical" evidence="2">
    <location>
        <begin position="77"/>
        <end position="95"/>
    </location>
</feature>
<reference evidence="4" key="1">
    <citation type="journal article" date="2019" name="Int. J. Syst. Evol. Microbiol.">
        <title>The Global Catalogue of Microorganisms (GCM) 10K type strain sequencing project: providing services to taxonomists for standard genome sequencing and annotation.</title>
        <authorList>
            <consortium name="The Broad Institute Genomics Platform"/>
            <consortium name="The Broad Institute Genome Sequencing Center for Infectious Disease"/>
            <person name="Wu L."/>
            <person name="Ma J."/>
        </authorList>
    </citation>
    <scope>NUCLEOTIDE SEQUENCE [LARGE SCALE GENOMIC DNA]</scope>
    <source>
        <strain evidence="4">CGMCC 4.7400</strain>
    </source>
</reference>
<name>A0ABW2VZU0_9ACTN</name>